<dbReference type="GO" id="GO:0005763">
    <property type="term" value="C:mitochondrial small ribosomal subunit"/>
    <property type="evidence" value="ECO:0007669"/>
    <property type="project" value="TreeGrafter"/>
</dbReference>
<comment type="caution">
    <text evidence="1">The sequence shown here is derived from an EMBL/GenBank/DDBJ whole genome shotgun (WGS) entry which is preliminary data.</text>
</comment>
<accession>A0A8H7PY83</accession>
<gene>
    <name evidence="1" type="ORF">INT43_007037</name>
</gene>
<protein>
    <recommendedName>
        <fullName evidence="3">IMS import disulfide relay-system CHCH-CHCH-like Cx9C domain-containing protein</fullName>
    </recommendedName>
</protein>
<sequence>KTFRIVESCNSLTMKLKQLKVRPKKLLEASPCIVEMGAMLECWSRAGVDDPRCAQTAKALATCMSKPTKKNKSTNTINYHLARLGKQL</sequence>
<dbReference type="OrthoDB" id="2210at2759"/>
<dbReference type="Proteomes" id="UP000654370">
    <property type="component" value="Unassembled WGS sequence"/>
</dbReference>
<keyword evidence="2" id="KW-1185">Reference proteome</keyword>
<dbReference type="PANTHER" id="PTHR28066:SF1">
    <property type="entry name" value="SMALL RIBOSOMAL SUBUNIT PROTEIN MS37"/>
    <property type="match status" value="1"/>
</dbReference>
<feature type="non-terminal residue" evidence="1">
    <location>
        <position position="88"/>
    </location>
</feature>
<dbReference type="InterPro" id="IPR009069">
    <property type="entry name" value="Cys_alpha_HP_mot_SF"/>
</dbReference>
<evidence type="ECO:0000313" key="1">
    <source>
        <dbReference type="EMBL" id="KAG2182110.1"/>
    </source>
</evidence>
<dbReference type="GO" id="GO:0003735">
    <property type="term" value="F:structural constituent of ribosome"/>
    <property type="evidence" value="ECO:0007669"/>
    <property type="project" value="InterPro"/>
</dbReference>
<dbReference type="SUPFAM" id="SSF47072">
    <property type="entry name" value="Cysteine alpha-hairpin motif"/>
    <property type="match status" value="1"/>
</dbReference>
<dbReference type="AlphaFoldDB" id="A0A8H7PY83"/>
<dbReference type="InterPro" id="IPR017264">
    <property type="entry name" value="Ribosomal_mS37_fun"/>
</dbReference>
<dbReference type="EMBL" id="JAEPQZ010000004">
    <property type="protein sequence ID" value="KAG2182110.1"/>
    <property type="molecule type" value="Genomic_DNA"/>
</dbReference>
<organism evidence="1 2">
    <name type="scientific">Mortierella isabellina</name>
    <name type="common">Filamentous fungus</name>
    <name type="synonym">Umbelopsis isabellina</name>
    <dbReference type="NCBI Taxonomy" id="91625"/>
    <lineage>
        <taxon>Eukaryota</taxon>
        <taxon>Fungi</taxon>
        <taxon>Fungi incertae sedis</taxon>
        <taxon>Mucoromycota</taxon>
        <taxon>Mucoromycotina</taxon>
        <taxon>Umbelopsidomycetes</taxon>
        <taxon>Umbelopsidales</taxon>
        <taxon>Umbelopsidaceae</taxon>
        <taxon>Umbelopsis</taxon>
    </lineage>
</organism>
<name>A0A8H7PY83_MORIS</name>
<dbReference type="PANTHER" id="PTHR28066">
    <property type="entry name" value="37S RIBOSOMAL PROTEIN MRP10, MITOCHONDRIAL"/>
    <property type="match status" value="1"/>
</dbReference>
<evidence type="ECO:0000313" key="2">
    <source>
        <dbReference type="Proteomes" id="UP000654370"/>
    </source>
</evidence>
<reference evidence="1" key="1">
    <citation type="submission" date="2020-12" db="EMBL/GenBank/DDBJ databases">
        <title>Metabolic potential, ecology and presence of endohyphal bacteria is reflected in genomic diversity of Mucoromycotina.</title>
        <authorList>
            <person name="Muszewska A."/>
            <person name="Okrasinska A."/>
            <person name="Steczkiewicz K."/>
            <person name="Drgas O."/>
            <person name="Orlowska M."/>
            <person name="Perlinska-Lenart U."/>
            <person name="Aleksandrzak-Piekarczyk T."/>
            <person name="Szatraj K."/>
            <person name="Zielenkiewicz U."/>
            <person name="Pilsyk S."/>
            <person name="Malc E."/>
            <person name="Mieczkowski P."/>
            <person name="Kruszewska J.S."/>
            <person name="Biernat P."/>
            <person name="Pawlowska J."/>
        </authorList>
    </citation>
    <scope>NUCLEOTIDE SEQUENCE</scope>
    <source>
        <strain evidence="1">WA0000067209</strain>
    </source>
</reference>
<proteinExistence type="predicted"/>
<dbReference type="GO" id="GO:0032543">
    <property type="term" value="P:mitochondrial translation"/>
    <property type="evidence" value="ECO:0007669"/>
    <property type="project" value="InterPro"/>
</dbReference>
<evidence type="ECO:0008006" key="3">
    <source>
        <dbReference type="Google" id="ProtNLM"/>
    </source>
</evidence>